<comment type="caution">
    <text evidence="3">The sequence shown here is derived from an EMBL/GenBank/DDBJ whole genome shotgun (WGS) entry which is preliminary data.</text>
</comment>
<accession>A0AAW2YT53</accession>
<dbReference type="InterPro" id="IPR002921">
    <property type="entry name" value="Fungal_lipase-type"/>
</dbReference>
<reference evidence="3 4" key="1">
    <citation type="submission" date="2024-03" db="EMBL/GenBank/DDBJ databases">
        <title>The Acrasis kona genome and developmental transcriptomes reveal deep origins of eukaryotic multicellular pathways.</title>
        <authorList>
            <person name="Sheikh S."/>
            <person name="Fu C.-J."/>
            <person name="Brown M.W."/>
            <person name="Baldauf S.L."/>
        </authorList>
    </citation>
    <scope>NUCLEOTIDE SEQUENCE [LARGE SCALE GENOMIC DNA]</scope>
    <source>
        <strain evidence="3 4">ATCC MYA-3509</strain>
    </source>
</reference>
<name>A0AAW2YT53_9EUKA</name>
<dbReference type="Pfam" id="PF01764">
    <property type="entry name" value="Lipase_3"/>
    <property type="match status" value="1"/>
</dbReference>
<gene>
    <name evidence="3" type="ORF">AKO1_007299</name>
</gene>
<sequence>MGYRKKQQQKMKKQRLSLHRRTRSISNKQRPILPIDAKAAMFFSWVAYKSVSDNEKNLIDTSYSEHNGHNRLKDMGVWKITNQIIRNTKIVRAHVVIAKCEERKTTIIAFRGTELDHSDPRGTVEDWIFGALNAKLVLWDEDHPSMGKCHRGFKIHFEDLKEEVSDEVDLAKLQGHNIVLTGHSQGASLASLAMLSAVERSNNQNDNLSLITFGCPRPGNSVFVDYYALTVKSSAVWHFITSFPSSVPTVDLITCIPPSTMRYKKQKCGKFIYIKSQRKYYGNPDPITGIDFQGATRVLDILGAHYQQNYMDGLLFDNELSHEPFFEPVTNRIRQKRRNLLKRRVKNIVQ</sequence>
<dbReference type="Proteomes" id="UP001431209">
    <property type="component" value="Unassembled WGS sequence"/>
</dbReference>
<dbReference type="AlphaFoldDB" id="A0AAW2YT53"/>
<evidence type="ECO:0000313" key="4">
    <source>
        <dbReference type="Proteomes" id="UP001431209"/>
    </source>
</evidence>
<dbReference type="GO" id="GO:0006629">
    <property type="term" value="P:lipid metabolic process"/>
    <property type="evidence" value="ECO:0007669"/>
    <property type="project" value="InterPro"/>
</dbReference>
<dbReference type="InterPro" id="IPR029058">
    <property type="entry name" value="AB_hydrolase_fold"/>
</dbReference>
<dbReference type="PANTHER" id="PTHR45856:SF24">
    <property type="entry name" value="FUNGAL LIPASE-LIKE DOMAIN-CONTAINING PROTEIN"/>
    <property type="match status" value="1"/>
</dbReference>
<protein>
    <submittedName>
        <fullName evidence="3">Lipase 3 family protein</fullName>
    </submittedName>
</protein>
<organism evidence="3 4">
    <name type="scientific">Acrasis kona</name>
    <dbReference type="NCBI Taxonomy" id="1008807"/>
    <lineage>
        <taxon>Eukaryota</taxon>
        <taxon>Discoba</taxon>
        <taxon>Heterolobosea</taxon>
        <taxon>Tetramitia</taxon>
        <taxon>Eutetramitia</taxon>
        <taxon>Acrasidae</taxon>
        <taxon>Acrasis</taxon>
    </lineage>
</organism>
<evidence type="ECO:0000313" key="3">
    <source>
        <dbReference type="EMBL" id="KAL0479991.1"/>
    </source>
</evidence>
<proteinExistence type="predicted"/>
<evidence type="ECO:0000259" key="2">
    <source>
        <dbReference type="Pfam" id="PF01764"/>
    </source>
</evidence>
<feature type="region of interest" description="Disordered" evidence="1">
    <location>
        <begin position="1"/>
        <end position="23"/>
    </location>
</feature>
<dbReference type="EMBL" id="JAOPGA020000617">
    <property type="protein sequence ID" value="KAL0479991.1"/>
    <property type="molecule type" value="Genomic_DNA"/>
</dbReference>
<dbReference type="SUPFAM" id="SSF53474">
    <property type="entry name" value="alpha/beta-Hydrolases"/>
    <property type="match status" value="1"/>
</dbReference>
<keyword evidence="4" id="KW-1185">Reference proteome</keyword>
<evidence type="ECO:0000256" key="1">
    <source>
        <dbReference type="SAM" id="MobiDB-lite"/>
    </source>
</evidence>
<dbReference type="PANTHER" id="PTHR45856">
    <property type="entry name" value="ALPHA/BETA-HYDROLASES SUPERFAMILY PROTEIN"/>
    <property type="match status" value="1"/>
</dbReference>
<dbReference type="InterPro" id="IPR051218">
    <property type="entry name" value="Sec_MonoDiacylglyc_Lipase"/>
</dbReference>
<dbReference type="Gene3D" id="3.40.50.1820">
    <property type="entry name" value="alpha/beta hydrolase"/>
    <property type="match status" value="1"/>
</dbReference>
<feature type="domain" description="Fungal lipase-type" evidence="2">
    <location>
        <begin position="108"/>
        <end position="238"/>
    </location>
</feature>
<dbReference type="CDD" id="cd00519">
    <property type="entry name" value="Lipase_3"/>
    <property type="match status" value="1"/>
</dbReference>